<accession>U2YPY0</accession>
<dbReference type="RefSeq" id="WP_021695559.1">
    <property type="nucleotide sequence ID" value="NZ_BATB01000092.1"/>
</dbReference>
<feature type="compositionally biased region" description="Basic and acidic residues" evidence="1">
    <location>
        <begin position="1"/>
        <end position="19"/>
    </location>
</feature>
<name>U2YPY0_9RHOB</name>
<dbReference type="Proteomes" id="UP000016566">
    <property type="component" value="Unassembled WGS sequence"/>
</dbReference>
<reference evidence="2" key="1">
    <citation type="journal article" date="2013" name="Genome Announc.">
        <title>Draft Genome Sequence of Loktanella cinnabarina LL-001T, Isolated from Deep-Sea Floor Sediment.</title>
        <authorList>
            <person name="Nishi S."/>
            <person name="Tsubouchi T."/>
            <person name="Takaki Y."/>
            <person name="Koyanagi R."/>
            <person name="Satoh N."/>
            <person name="Maruyama T."/>
            <person name="Hatada Y."/>
        </authorList>
    </citation>
    <scope>NUCLEOTIDE SEQUENCE [LARGE SCALE GENOMIC DNA]</scope>
    <source>
        <strain evidence="2">LL-001</strain>
    </source>
</reference>
<proteinExistence type="predicted"/>
<evidence type="ECO:0000313" key="2">
    <source>
        <dbReference type="EMBL" id="GAD57461.1"/>
    </source>
</evidence>
<evidence type="ECO:0000256" key="1">
    <source>
        <dbReference type="SAM" id="MobiDB-lite"/>
    </source>
</evidence>
<dbReference type="AlphaFoldDB" id="U2YPY0"/>
<organism evidence="2 3">
    <name type="scientific">Limimaricola cinnabarinus LL-001</name>
    <dbReference type="NCBI Taxonomy" id="1337093"/>
    <lineage>
        <taxon>Bacteria</taxon>
        <taxon>Pseudomonadati</taxon>
        <taxon>Pseudomonadota</taxon>
        <taxon>Alphaproteobacteria</taxon>
        <taxon>Rhodobacterales</taxon>
        <taxon>Paracoccaceae</taxon>
        <taxon>Limimaricola</taxon>
    </lineage>
</organism>
<sequence>MIRDGTYDRPALAKDENLDAKAQMGVRQEDFPQLVSRQLFGDHVFWQTASTEAGHQQLLLHVQVVDIPSPLALLDADFAIQKPGGLTSFTGTPRS</sequence>
<protein>
    <submittedName>
        <fullName evidence="2">Uncharacterized protein</fullName>
    </submittedName>
</protein>
<evidence type="ECO:0000313" key="3">
    <source>
        <dbReference type="Proteomes" id="UP000016566"/>
    </source>
</evidence>
<dbReference type="EMBL" id="BATB01000092">
    <property type="protein sequence ID" value="GAD57461.1"/>
    <property type="molecule type" value="Genomic_DNA"/>
</dbReference>
<feature type="region of interest" description="Disordered" evidence="1">
    <location>
        <begin position="1"/>
        <end position="23"/>
    </location>
</feature>
<dbReference type="STRING" id="1337093.MBELCI_3513"/>
<gene>
    <name evidence="2" type="ORF">MBELCI_3513</name>
</gene>
<keyword evidence="3" id="KW-1185">Reference proteome</keyword>
<comment type="caution">
    <text evidence="2">The sequence shown here is derived from an EMBL/GenBank/DDBJ whole genome shotgun (WGS) entry which is preliminary data.</text>
</comment>